<gene>
    <name evidence="1" type="ORF">LCGC14_2404850</name>
</gene>
<name>A0A0F9E6J6_9ZZZZ</name>
<organism evidence="1">
    <name type="scientific">marine sediment metagenome</name>
    <dbReference type="NCBI Taxonomy" id="412755"/>
    <lineage>
        <taxon>unclassified sequences</taxon>
        <taxon>metagenomes</taxon>
        <taxon>ecological metagenomes</taxon>
    </lineage>
</organism>
<sequence>DEWEQEQCQWCDEVKQVLEKS</sequence>
<protein>
    <submittedName>
        <fullName evidence="1">Uncharacterized protein</fullName>
    </submittedName>
</protein>
<reference evidence="1" key="1">
    <citation type="journal article" date="2015" name="Nature">
        <title>Complex archaea that bridge the gap between prokaryotes and eukaryotes.</title>
        <authorList>
            <person name="Spang A."/>
            <person name="Saw J.H."/>
            <person name="Jorgensen S.L."/>
            <person name="Zaremba-Niedzwiedzka K."/>
            <person name="Martijn J."/>
            <person name="Lind A.E."/>
            <person name="van Eijk R."/>
            <person name="Schleper C."/>
            <person name="Guy L."/>
            <person name="Ettema T.J."/>
        </authorList>
    </citation>
    <scope>NUCLEOTIDE SEQUENCE</scope>
</reference>
<dbReference type="AlphaFoldDB" id="A0A0F9E6J6"/>
<dbReference type="EMBL" id="LAZR01036198">
    <property type="protein sequence ID" value="KKL25486.1"/>
    <property type="molecule type" value="Genomic_DNA"/>
</dbReference>
<comment type="caution">
    <text evidence="1">The sequence shown here is derived from an EMBL/GenBank/DDBJ whole genome shotgun (WGS) entry which is preliminary data.</text>
</comment>
<feature type="non-terminal residue" evidence="1">
    <location>
        <position position="1"/>
    </location>
</feature>
<evidence type="ECO:0000313" key="1">
    <source>
        <dbReference type="EMBL" id="KKL25486.1"/>
    </source>
</evidence>
<accession>A0A0F9E6J6</accession>
<proteinExistence type="predicted"/>